<comment type="caution">
    <text evidence="1">The sequence shown here is derived from an EMBL/GenBank/DDBJ whole genome shotgun (WGS) entry which is preliminary data.</text>
</comment>
<dbReference type="EMBL" id="MGGI01000012">
    <property type="protein sequence ID" value="OGM26523.1"/>
    <property type="molecule type" value="Genomic_DNA"/>
</dbReference>
<proteinExistence type="predicted"/>
<reference evidence="1 2" key="1">
    <citation type="journal article" date="2016" name="Nat. Commun.">
        <title>Thousands of microbial genomes shed light on interconnected biogeochemical processes in an aquifer system.</title>
        <authorList>
            <person name="Anantharaman K."/>
            <person name="Brown C.T."/>
            <person name="Hug L.A."/>
            <person name="Sharon I."/>
            <person name="Castelle C.J."/>
            <person name="Probst A.J."/>
            <person name="Thomas B.C."/>
            <person name="Singh A."/>
            <person name="Wilkins M.J."/>
            <person name="Karaoz U."/>
            <person name="Brodie E.L."/>
            <person name="Williams K.H."/>
            <person name="Hubbard S.S."/>
            <person name="Banfield J.F."/>
        </authorList>
    </citation>
    <scope>NUCLEOTIDE SEQUENCE [LARGE SCALE GENOMIC DNA]</scope>
</reference>
<accession>A0A1F7YGT8</accession>
<gene>
    <name evidence="1" type="ORF">A2627_00660</name>
</gene>
<organism evidence="1 2">
    <name type="scientific">Candidatus Woesebacteria bacterium RIFCSPHIGHO2_01_FULL_39_28</name>
    <dbReference type="NCBI Taxonomy" id="1802496"/>
    <lineage>
        <taxon>Bacteria</taxon>
        <taxon>Candidatus Woeseibacteriota</taxon>
    </lineage>
</organism>
<dbReference type="Proteomes" id="UP000178851">
    <property type="component" value="Unassembled WGS sequence"/>
</dbReference>
<sequence>MDNRKKLIQLIEELKLPITPEEVTENLEGLSDEEVTKLVEIYETVKKYQDELAQTAKDADPKKYAEIEAKYERDLAKLDEDYSMDLEALQEKKDHEMDLIEEQTRRRLGDLLYKQQVEYTELDDEHKKIYSTLTSALTKSQ</sequence>
<evidence type="ECO:0000313" key="2">
    <source>
        <dbReference type="Proteomes" id="UP000178851"/>
    </source>
</evidence>
<name>A0A1F7YGT8_9BACT</name>
<evidence type="ECO:0000313" key="1">
    <source>
        <dbReference type="EMBL" id="OGM26523.1"/>
    </source>
</evidence>
<dbReference type="AlphaFoldDB" id="A0A1F7YGT8"/>
<protein>
    <submittedName>
        <fullName evidence="1">Uncharacterized protein</fullName>
    </submittedName>
</protein>